<dbReference type="EMBL" id="BT071612">
    <property type="protein sequence ID" value="ACN41063.1"/>
    <property type="molecule type" value="mRNA"/>
</dbReference>
<dbReference type="InterPro" id="IPR002403">
    <property type="entry name" value="Cyt_P450_E_grp-IV"/>
</dbReference>
<dbReference type="InterPro" id="IPR017972">
    <property type="entry name" value="Cyt_P450_CS"/>
</dbReference>
<evidence type="ECO:0000256" key="2">
    <source>
        <dbReference type="ARBA" id="ARBA00023004"/>
    </source>
</evidence>
<keyword evidence="4" id="KW-0560">Oxidoreductase</keyword>
<feature type="transmembrane region" description="Helical" evidence="5">
    <location>
        <begin position="7"/>
        <end position="26"/>
    </location>
</feature>
<evidence type="ECO:0000256" key="4">
    <source>
        <dbReference type="RuleBase" id="RU000461"/>
    </source>
</evidence>
<evidence type="ECO:0000256" key="5">
    <source>
        <dbReference type="SAM" id="Phobius"/>
    </source>
</evidence>
<keyword evidence="2 3" id="KW-0408">Iron</keyword>
<dbReference type="GO" id="GO:0020037">
    <property type="term" value="F:heme binding"/>
    <property type="evidence" value="ECO:0007669"/>
    <property type="project" value="InterPro"/>
</dbReference>
<protein>
    <recommendedName>
        <fullName evidence="7">Cytochrome P450</fullName>
    </recommendedName>
</protein>
<reference evidence="6" key="1">
    <citation type="submission" date="2009-02" db="EMBL/GenBank/DDBJ databases">
        <title>Full length sequence-verified cDNA sequences from Sitka spruce (Picea sitchensis).</title>
        <authorList>
            <person name="Reid K.E."/>
            <person name="Liao N."/>
            <person name="Ralph S."/>
            <person name="Kolosova N."/>
            <person name="Oddy C."/>
            <person name="Moore R."/>
            <person name="Mayo M."/>
            <person name="Wagner S."/>
            <person name="King J."/>
            <person name="Yanchuk A."/>
            <person name="Holt R."/>
            <person name="Jones S."/>
            <person name="Marra M."/>
            <person name="Ritland C.E."/>
            <person name="Ritland K."/>
            <person name="Bohlmann J."/>
        </authorList>
    </citation>
    <scope>NUCLEOTIDE SEQUENCE</scope>
    <source>
        <tissue evidence="6">Bark</tissue>
    </source>
</reference>
<comment type="cofactor">
    <cofactor evidence="3">
        <name>heme</name>
        <dbReference type="ChEBI" id="CHEBI:30413"/>
    </cofactor>
</comment>
<dbReference type="AlphaFoldDB" id="C0PTC3"/>
<keyword evidence="1 3" id="KW-0479">Metal-binding</keyword>
<dbReference type="GO" id="GO:0010268">
    <property type="term" value="P:brassinosteroid homeostasis"/>
    <property type="evidence" value="ECO:0007669"/>
    <property type="project" value="TreeGrafter"/>
</dbReference>
<proteinExistence type="evidence at transcript level"/>
<dbReference type="InterPro" id="IPR036396">
    <property type="entry name" value="Cyt_P450_sf"/>
</dbReference>
<dbReference type="GO" id="GO:0016125">
    <property type="term" value="P:sterol metabolic process"/>
    <property type="evidence" value="ECO:0007669"/>
    <property type="project" value="TreeGrafter"/>
</dbReference>
<evidence type="ECO:0000313" key="6">
    <source>
        <dbReference type="EMBL" id="ACN41063.1"/>
    </source>
</evidence>
<keyword evidence="4" id="KW-0503">Monooxygenase</keyword>
<keyword evidence="3 4" id="KW-0349">Heme</keyword>
<sequence>MADQISLVLVVFTVAVALLHFIHRWWNNHGGRKRSNNEENQEARLPPGSTGWPLIGESFSFYRSVTNNHPRKFIDDREKRYNSDIFVSHLFGRRVVVSADPQFNKFVLQNEGRLFKAQYHESFKALIGNYGIVSVHGDLHRKLHGIAVNLLRFERLRVDFMEEIQSLVHSTLDRWAEMKDIALQNECHQMVLNLMAKQLLDLSPSKETTEICGLFVDYTNAMISIPIKIPGSTYAKGIKARQLLIRKISEMIKERRNHPQVLHNDLLAKLLEEGSLSDEIICDFILVLLFAGHETSSRALTFAIKFLTYCPEAVKQMQKEHDAILKIKGVHKKLEWEDYKSMKFTQCVINETLRLGNFSLAISREATKDITVKDYLISKGWMILVFSAATHLRESSYNEAFIFNPWRWEPDQDVSNNVLFTPFGGGPRLCPGYHLAKLELALFLHIFVTRFRWEALGNDRTSYFPLPYLTEGFPIRLHCRQ</sequence>
<dbReference type="GO" id="GO:0004497">
    <property type="term" value="F:monooxygenase activity"/>
    <property type="evidence" value="ECO:0007669"/>
    <property type="project" value="UniProtKB-KW"/>
</dbReference>
<dbReference type="GO" id="GO:0016705">
    <property type="term" value="F:oxidoreductase activity, acting on paired donors, with incorporation or reduction of molecular oxygen"/>
    <property type="evidence" value="ECO:0007669"/>
    <property type="project" value="InterPro"/>
</dbReference>
<dbReference type="Gene3D" id="1.10.630.10">
    <property type="entry name" value="Cytochrome P450"/>
    <property type="match status" value="1"/>
</dbReference>
<evidence type="ECO:0000256" key="3">
    <source>
        <dbReference type="PIRSR" id="PIRSR602403-1"/>
    </source>
</evidence>
<dbReference type="InterPro" id="IPR001128">
    <property type="entry name" value="Cyt_P450"/>
</dbReference>
<dbReference type="GO" id="GO:0016132">
    <property type="term" value="P:brassinosteroid biosynthetic process"/>
    <property type="evidence" value="ECO:0007669"/>
    <property type="project" value="TreeGrafter"/>
</dbReference>
<evidence type="ECO:0000256" key="1">
    <source>
        <dbReference type="ARBA" id="ARBA00022723"/>
    </source>
</evidence>
<keyword evidence="5" id="KW-0812">Transmembrane</keyword>
<dbReference type="PANTHER" id="PTHR24286:SF232">
    <property type="entry name" value="CYTOCHROME P450 SUPERFAMILY PROTEIN"/>
    <property type="match status" value="1"/>
</dbReference>
<dbReference type="GO" id="GO:0005506">
    <property type="term" value="F:iron ion binding"/>
    <property type="evidence" value="ECO:0007669"/>
    <property type="project" value="InterPro"/>
</dbReference>
<organism evidence="6">
    <name type="scientific">Picea sitchensis</name>
    <name type="common">Sitka spruce</name>
    <name type="synonym">Pinus sitchensis</name>
    <dbReference type="NCBI Taxonomy" id="3332"/>
    <lineage>
        <taxon>Eukaryota</taxon>
        <taxon>Viridiplantae</taxon>
        <taxon>Streptophyta</taxon>
        <taxon>Embryophyta</taxon>
        <taxon>Tracheophyta</taxon>
        <taxon>Spermatophyta</taxon>
        <taxon>Pinopsida</taxon>
        <taxon>Pinidae</taxon>
        <taxon>Conifers I</taxon>
        <taxon>Pinales</taxon>
        <taxon>Pinaceae</taxon>
        <taxon>Picea</taxon>
    </lineage>
</organism>
<name>C0PTC3_PICSI</name>
<dbReference type="PRINTS" id="PR00385">
    <property type="entry name" value="P450"/>
</dbReference>
<feature type="binding site" description="axial binding residue" evidence="3">
    <location>
        <position position="430"/>
    </location>
    <ligand>
        <name>heme</name>
        <dbReference type="ChEBI" id="CHEBI:30413"/>
    </ligand>
    <ligandPart>
        <name>Fe</name>
        <dbReference type="ChEBI" id="CHEBI:18248"/>
    </ligandPart>
</feature>
<dbReference type="SUPFAM" id="SSF48264">
    <property type="entry name" value="Cytochrome P450"/>
    <property type="match status" value="1"/>
</dbReference>
<dbReference type="Pfam" id="PF00067">
    <property type="entry name" value="p450"/>
    <property type="match status" value="1"/>
</dbReference>
<dbReference type="PRINTS" id="PR00465">
    <property type="entry name" value="EP450IV"/>
</dbReference>
<comment type="similarity">
    <text evidence="4">Belongs to the cytochrome P450 family.</text>
</comment>
<dbReference type="CDD" id="cd11043">
    <property type="entry name" value="CYP90-like"/>
    <property type="match status" value="1"/>
</dbReference>
<keyword evidence="5" id="KW-1133">Transmembrane helix</keyword>
<dbReference type="PANTHER" id="PTHR24286">
    <property type="entry name" value="CYTOCHROME P450 26"/>
    <property type="match status" value="1"/>
</dbReference>
<accession>C0PTC3</accession>
<keyword evidence="5" id="KW-0472">Membrane</keyword>
<evidence type="ECO:0008006" key="7">
    <source>
        <dbReference type="Google" id="ProtNLM"/>
    </source>
</evidence>
<dbReference type="PROSITE" id="PS00086">
    <property type="entry name" value="CYTOCHROME_P450"/>
    <property type="match status" value="1"/>
</dbReference>